<keyword evidence="1" id="KW-0808">Transferase</keyword>
<dbReference type="Gene3D" id="3.30.310.80">
    <property type="entry name" value="Kinase associated domain 1, KA1"/>
    <property type="match status" value="1"/>
</dbReference>
<dbReference type="STRING" id="906689.A0A2I0X7D1"/>
<proteinExistence type="predicted"/>
<protein>
    <submittedName>
        <fullName evidence="1">CBL-interacting protein kinase 24</fullName>
    </submittedName>
</protein>
<evidence type="ECO:0000313" key="2">
    <source>
        <dbReference type="Proteomes" id="UP000233837"/>
    </source>
</evidence>
<dbReference type="Proteomes" id="UP000233837">
    <property type="component" value="Unassembled WGS sequence"/>
</dbReference>
<dbReference type="EMBL" id="KZ502081">
    <property type="protein sequence ID" value="PKU83824.1"/>
    <property type="molecule type" value="Genomic_DNA"/>
</dbReference>
<gene>
    <name evidence="1" type="primary">CIPK24</name>
    <name evidence="1" type="ORF">MA16_Dca025671</name>
</gene>
<accession>A0A2I0X7D1</accession>
<sequence length="81" mass="9140">MRLEGVSPNKMSQFAVVLEVFEVAPSLFMVDVRKAAGETLQYHRFYKNLCSKLEHIIWKPADGADKSGILKTDVASIREEV</sequence>
<reference evidence="1 2" key="2">
    <citation type="journal article" date="2017" name="Nature">
        <title>The Apostasia genome and the evolution of orchids.</title>
        <authorList>
            <person name="Zhang G.Q."/>
            <person name="Liu K.W."/>
            <person name="Li Z."/>
            <person name="Lohaus R."/>
            <person name="Hsiao Y.Y."/>
            <person name="Niu S.C."/>
            <person name="Wang J.Y."/>
            <person name="Lin Y.C."/>
            <person name="Xu Q."/>
            <person name="Chen L.J."/>
            <person name="Yoshida K."/>
            <person name="Fujiwara S."/>
            <person name="Wang Z.W."/>
            <person name="Zhang Y.Q."/>
            <person name="Mitsuda N."/>
            <person name="Wang M."/>
            <person name="Liu G.H."/>
            <person name="Pecoraro L."/>
            <person name="Huang H.X."/>
            <person name="Xiao X.J."/>
            <person name="Lin M."/>
            <person name="Wu X.Y."/>
            <person name="Wu W.L."/>
            <person name="Chen Y.Y."/>
            <person name="Chang S.B."/>
            <person name="Sakamoto S."/>
            <person name="Ohme-Takagi M."/>
            <person name="Yagi M."/>
            <person name="Zeng S.J."/>
            <person name="Shen C.Y."/>
            <person name="Yeh C.M."/>
            <person name="Luo Y.B."/>
            <person name="Tsai W.C."/>
            <person name="Van de Peer Y."/>
            <person name="Liu Z.J."/>
        </authorList>
    </citation>
    <scope>NUCLEOTIDE SEQUENCE [LARGE SCALE GENOMIC DNA]</scope>
    <source>
        <tissue evidence="1">The whole plant</tissue>
    </source>
</reference>
<keyword evidence="1" id="KW-0418">Kinase</keyword>
<evidence type="ECO:0000313" key="1">
    <source>
        <dbReference type="EMBL" id="PKU83824.1"/>
    </source>
</evidence>
<name>A0A2I0X7D1_9ASPA</name>
<reference evidence="1 2" key="1">
    <citation type="journal article" date="2016" name="Sci. Rep.">
        <title>The Dendrobium catenatum Lindl. genome sequence provides insights into polysaccharide synthase, floral development and adaptive evolution.</title>
        <authorList>
            <person name="Zhang G.Q."/>
            <person name="Xu Q."/>
            <person name="Bian C."/>
            <person name="Tsai W.C."/>
            <person name="Yeh C.M."/>
            <person name="Liu K.W."/>
            <person name="Yoshida K."/>
            <person name="Zhang L.S."/>
            <person name="Chang S.B."/>
            <person name="Chen F."/>
            <person name="Shi Y."/>
            <person name="Su Y.Y."/>
            <person name="Zhang Y.Q."/>
            <person name="Chen L.J."/>
            <person name="Yin Y."/>
            <person name="Lin M."/>
            <person name="Huang H."/>
            <person name="Deng H."/>
            <person name="Wang Z.W."/>
            <person name="Zhu S.L."/>
            <person name="Zhao X."/>
            <person name="Deng C."/>
            <person name="Niu S.C."/>
            <person name="Huang J."/>
            <person name="Wang M."/>
            <person name="Liu G.H."/>
            <person name="Yang H.J."/>
            <person name="Xiao X.J."/>
            <person name="Hsiao Y.Y."/>
            <person name="Wu W.L."/>
            <person name="Chen Y.Y."/>
            <person name="Mitsuda N."/>
            <person name="Ohme-Takagi M."/>
            <person name="Luo Y.B."/>
            <person name="Van de Peer Y."/>
            <person name="Liu Z.J."/>
        </authorList>
    </citation>
    <scope>NUCLEOTIDE SEQUENCE [LARGE SCALE GENOMIC DNA]</scope>
    <source>
        <tissue evidence="1">The whole plant</tissue>
    </source>
</reference>
<dbReference type="AlphaFoldDB" id="A0A2I0X7D1"/>
<dbReference type="GO" id="GO:0016301">
    <property type="term" value="F:kinase activity"/>
    <property type="evidence" value="ECO:0007669"/>
    <property type="project" value="UniProtKB-KW"/>
</dbReference>
<organism evidence="1 2">
    <name type="scientific">Dendrobium catenatum</name>
    <dbReference type="NCBI Taxonomy" id="906689"/>
    <lineage>
        <taxon>Eukaryota</taxon>
        <taxon>Viridiplantae</taxon>
        <taxon>Streptophyta</taxon>
        <taxon>Embryophyta</taxon>
        <taxon>Tracheophyta</taxon>
        <taxon>Spermatophyta</taxon>
        <taxon>Magnoliopsida</taxon>
        <taxon>Liliopsida</taxon>
        <taxon>Asparagales</taxon>
        <taxon>Orchidaceae</taxon>
        <taxon>Epidendroideae</taxon>
        <taxon>Malaxideae</taxon>
        <taxon>Dendrobiinae</taxon>
        <taxon>Dendrobium</taxon>
    </lineage>
</organism>
<keyword evidence="2" id="KW-1185">Reference proteome</keyword>